<feature type="domain" description="NAD-dependent epimerase/dehydratase" evidence="2">
    <location>
        <begin position="5"/>
        <end position="233"/>
    </location>
</feature>
<dbReference type="Pfam" id="PF01370">
    <property type="entry name" value="Epimerase"/>
    <property type="match status" value="1"/>
</dbReference>
<evidence type="ECO:0000313" key="3">
    <source>
        <dbReference type="EMBL" id="MBC5728468.1"/>
    </source>
</evidence>
<proteinExistence type="inferred from homology"/>
<comment type="similarity">
    <text evidence="1">Belongs to the NAD(P)-dependent epimerase/dehydratase family.</text>
</comment>
<protein>
    <submittedName>
        <fullName evidence="3">NAD(P)-dependent oxidoreductase</fullName>
    </submittedName>
</protein>
<dbReference type="PANTHER" id="PTHR43000">
    <property type="entry name" value="DTDP-D-GLUCOSE 4,6-DEHYDRATASE-RELATED"/>
    <property type="match status" value="1"/>
</dbReference>
<evidence type="ECO:0000313" key="4">
    <source>
        <dbReference type="Proteomes" id="UP000636755"/>
    </source>
</evidence>
<dbReference type="InterPro" id="IPR036291">
    <property type="entry name" value="NAD(P)-bd_dom_sf"/>
</dbReference>
<evidence type="ECO:0000256" key="1">
    <source>
        <dbReference type="ARBA" id="ARBA00007637"/>
    </source>
</evidence>
<accession>A0ABR7HLQ4</accession>
<organism evidence="3 4">
    <name type="scientific">Ruminococcus intestinalis</name>
    <dbReference type="NCBI Taxonomy" id="2763066"/>
    <lineage>
        <taxon>Bacteria</taxon>
        <taxon>Bacillati</taxon>
        <taxon>Bacillota</taxon>
        <taxon>Clostridia</taxon>
        <taxon>Eubacteriales</taxon>
        <taxon>Oscillospiraceae</taxon>
        <taxon>Ruminococcus</taxon>
    </lineage>
</organism>
<dbReference type="RefSeq" id="WP_186935573.1">
    <property type="nucleotide sequence ID" value="NZ_JACOPS010000003.1"/>
</dbReference>
<reference evidence="3 4" key="1">
    <citation type="submission" date="2020-08" db="EMBL/GenBank/DDBJ databases">
        <title>Genome public.</title>
        <authorList>
            <person name="Liu C."/>
            <person name="Sun Q."/>
        </authorList>
    </citation>
    <scope>NUCLEOTIDE SEQUENCE [LARGE SCALE GENOMIC DNA]</scope>
    <source>
        <strain evidence="3 4">NSJ-71</strain>
    </source>
</reference>
<comment type="caution">
    <text evidence="3">The sequence shown here is derived from an EMBL/GenBank/DDBJ whole genome shotgun (WGS) entry which is preliminary data.</text>
</comment>
<evidence type="ECO:0000259" key="2">
    <source>
        <dbReference type="Pfam" id="PF01370"/>
    </source>
</evidence>
<dbReference type="Proteomes" id="UP000636755">
    <property type="component" value="Unassembled WGS sequence"/>
</dbReference>
<keyword evidence="4" id="KW-1185">Reference proteome</keyword>
<sequence length="306" mass="34044">MKKAIVTGSNGFVGSNVCKRLCADGVKVYAVVKDKNEKINNIKKLDGIEIVYCELDEIETLFDKISDRDVDVFYHFAWVGSAGPLRCDENIQLQNALWTARALRTADKMQCKKFVNAGSIMEKETYTAVYTQESKPGLPYIYGAGKLIARSICKPIANSLDIDLCWAVITNAYGAGEFSPRFVNSTIRKIIAGEPLQFTAATQNYDFIYIDDVARAFEAIGEYGIANKEYTIGSGNARPLKEFILEMQNELAPDAKPIFGDVPFTGVNMPLEAFDTTDIETDCHFKPEISFAEGTRLTMERIKSVD</sequence>
<dbReference type="SUPFAM" id="SSF51735">
    <property type="entry name" value="NAD(P)-binding Rossmann-fold domains"/>
    <property type="match status" value="1"/>
</dbReference>
<dbReference type="EMBL" id="JACOPS010000003">
    <property type="protein sequence ID" value="MBC5728468.1"/>
    <property type="molecule type" value="Genomic_DNA"/>
</dbReference>
<dbReference type="Gene3D" id="3.40.50.720">
    <property type="entry name" value="NAD(P)-binding Rossmann-like Domain"/>
    <property type="match status" value="1"/>
</dbReference>
<gene>
    <name evidence="3" type="ORF">H8R91_08045</name>
</gene>
<dbReference type="InterPro" id="IPR001509">
    <property type="entry name" value="Epimerase_deHydtase"/>
</dbReference>
<name>A0ABR7HLQ4_9FIRM</name>